<evidence type="ECO:0000313" key="3">
    <source>
        <dbReference type="Proteomes" id="UP000075683"/>
    </source>
</evidence>
<reference evidence="2 3" key="1">
    <citation type="submission" date="2016-01" db="EMBL/GenBank/DDBJ databases">
        <title>Draft Genome Sequences of Seven Thermophilic Sporeformers Isolated from Foods.</title>
        <authorList>
            <person name="Berendsen E.M."/>
            <person name="Wells-Bennik M.H."/>
            <person name="Krawcyk A.O."/>
            <person name="De Jong A."/>
            <person name="Holsappel S."/>
            <person name="Eijlander R.T."/>
            <person name="Kuipers O.P."/>
        </authorList>
    </citation>
    <scope>NUCLEOTIDE SEQUENCE [LARGE SCALE GENOMIC DNA]</scope>
    <source>
        <strain evidence="2 3">B4135</strain>
    </source>
</reference>
<comment type="caution">
    <text evidence="2">The sequence shown here is derived from an EMBL/GenBank/DDBJ whole genome shotgun (WGS) entry which is preliminary data.</text>
</comment>
<dbReference type="AlphaFoldDB" id="A0A150MAY7"/>
<accession>A0A150MAY7</accession>
<evidence type="ECO:0000256" key="1">
    <source>
        <dbReference type="SAM" id="Coils"/>
    </source>
</evidence>
<evidence type="ECO:0008006" key="4">
    <source>
        <dbReference type="Google" id="ProtNLM"/>
    </source>
</evidence>
<evidence type="ECO:0000313" key="2">
    <source>
        <dbReference type="EMBL" id="KYD21392.1"/>
    </source>
</evidence>
<name>A0A150MAY7_9BACI</name>
<sequence>MERIEETLNMQGMMLNLIKYEQDINEINNKISLKKMEISKLKSDHHLNFLEEKHSILQTYQMRLLLNKKSSFFDIFKRNKNNQFNQQEVEDQINSIKEKYDKELEQKIKELENEISALENRKKEKLAMLEEERKKILDTREKYIDSEKLLEPLKEI</sequence>
<proteinExistence type="predicted"/>
<organism evidence="2 3">
    <name type="scientific">Caldibacillus debilis</name>
    <dbReference type="NCBI Taxonomy" id="301148"/>
    <lineage>
        <taxon>Bacteria</taxon>
        <taxon>Bacillati</taxon>
        <taxon>Bacillota</taxon>
        <taxon>Bacilli</taxon>
        <taxon>Bacillales</taxon>
        <taxon>Bacillaceae</taxon>
        <taxon>Caldibacillus</taxon>
    </lineage>
</organism>
<feature type="coiled-coil region" evidence="1">
    <location>
        <begin position="86"/>
        <end position="139"/>
    </location>
</feature>
<protein>
    <recommendedName>
        <fullName evidence="4">Flagellar FliJ protein</fullName>
    </recommendedName>
</protein>
<keyword evidence="1" id="KW-0175">Coiled coil</keyword>
<feature type="coiled-coil region" evidence="1">
    <location>
        <begin position="10"/>
        <end position="44"/>
    </location>
</feature>
<dbReference type="Proteomes" id="UP000075683">
    <property type="component" value="Unassembled WGS sequence"/>
</dbReference>
<dbReference type="EMBL" id="LQYT01000020">
    <property type="protein sequence ID" value="KYD21392.1"/>
    <property type="molecule type" value="Genomic_DNA"/>
</dbReference>
<gene>
    <name evidence="2" type="ORF">B4135_1672</name>
</gene>